<evidence type="ECO:0000313" key="4">
    <source>
        <dbReference type="Proteomes" id="UP000239290"/>
    </source>
</evidence>
<dbReference type="EMBL" id="PUIO01000005">
    <property type="protein sequence ID" value="PQP25974.1"/>
    <property type="molecule type" value="Genomic_DNA"/>
</dbReference>
<reference evidence="4" key="1">
    <citation type="submission" date="2018-02" db="EMBL/GenBank/DDBJ databases">
        <title>Draft genome sequencing of Rhodococcus opacus KU647198.</title>
        <authorList>
            <person name="Zheng B.-X."/>
        </authorList>
    </citation>
    <scope>NUCLEOTIDE SEQUENCE [LARGE SCALE GENOMIC DNA]</scope>
    <source>
        <strain evidence="4">04-OD7</strain>
    </source>
</reference>
<name>A0A2S8JFZ3_RHOOP</name>
<feature type="region of interest" description="Disordered" evidence="1">
    <location>
        <begin position="261"/>
        <end position="283"/>
    </location>
</feature>
<gene>
    <name evidence="3" type="ORF">C5613_06315</name>
</gene>
<protein>
    <recommendedName>
        <fullName evidence="2">PPE domain-containing protein</fullName>
    </recommendedName>
</protein>
<dbReference type="InterPro" id="IPR000030">
    <property type="entry name" value="PPE_dom"/>
</dbReference>
<proteinExistence type="predicted"/>
<evidence type="ECO:0000259" key="2">
    <source>
        <dbReference type="Pfam" id="PF00823"/>
    </source>
</evidence>
<comment type="caution">
    <text evidence="3">The sequence shown here is derived from an EMBL/GenBank/DDBJ whole genome shotgun (WGS) entry which is preliminary data.</text>
</comment>
<sequence length="309" mass="31481">MNGGENFRSGEWDHHAIRSAVDALRPAESGAVAAAWDDLGRRFQEAVTAFHDATRAAVDTGWRGPTAAAVASALDDYAARAGQVGGRFSDVGDALRHATAGAEAVRGAVGRPGDHPADWTRVLPANWTADADADAAEQNAKAAMDTLYTSAYRLADEQLPAAGLAATHAATHAAATAHGQPVGFDIGPDGVHGIPSDQQVAEAESDSVPRNEHRRGGEVPLEDSPATAQAAPGSIAGAALAGAVGGGAAQYVRGIASAYRTTTPERPGGPVLPAAREDEEEPPTYLESIDEGSELVGKLPLVTPAVIGG</sequence>
<feature type="region of interest" description="Disordered" evidence="1">
    <location>
        <begin position="180"/>
        <end position="230"/>
    </location>
</feature>
<feature type="compositionally biased region" description="Basic and acidic residues" evidence="1">
    <location>
        <begin position="207"/>
        <end position="217"/>
    </location>
</feature>
<organism evidence="3 4">
    <name type="scientific">Rhodococcus opacus</name>
    <name type="common">Nocardia opaca</name>
    <dbReference type="NCBI Taxonomy" id="37919"/>
    <lineage>
        <taxon>Bacteria</taxon>
        <taxon>Bacillati</taxon>
        <taxon>Actinomycetota</taxon>
        <taxon>Actinomycetes</taxon>
        <taxon>Mycobacteriales</taxon>
        <taxon>Nocardiaceae</taxon>
        <taxon>Rhodococcus</taxon>
    </lineage>
</organism>
<feature type="domain" description="PPE" evidence="2">
    <location>
        <begin position="27"/>
        <end position="109"/>
    </location>
</feature>
<evidence type="ECO:0000313" key="3">
    <source>
        <dbReference type="EMBL" id="PQP25974.1"/>
    </source>
</evidence>
<accession>A0A2S8JFZ3</accession>
<dbReference type="Pfam" id="PF00823">
    <property type="entry name" value="PPE"/>
    <property type="match status" value="1"/>
</dbReference>
<dbReference type="AlphaFoldDB" id="A0A2S8JFZ3"/>
<evidence type="ECO:0000256" key="1">
    <source>
        <dbReference type="SAM" id="MobiDB-lite"/>
    </source>
</evidence>
<dbReference type="RefSeq" id="WP_105413588.1">
    <property type="nucleotide sequence ID" value="NZ_PUIO01000005.1"/>
</dbReference>
<dbReference type="Proteomes" id="UP000239290">
    <property type="component" value="Unassembled WGS sequence"/>
</dbReference>